<feature type="domain" description="DUF3298" evidence="1">
    <location>
        <begin position="181"/>
        <end position="259"/>
    </location>
</feature>
<gene>
    <name evidence="2" type="ORF">NG821_02115</name>
</gene>
<keyword evidence="3" id="KW-1185">Reference proteome</keyword>
<protein>
    <submittedName>
        <fullName evidence="2">RsiV family protein</fullName>
    </submittedName>
</protein>
<organism evidence="2 3">
    <name type="scientific">Segatella cerevisiae</name>
    <dbReference type="NCBI Taxonomy" id="2053716"/>
    <lineage>
        <taxon>Bacteria</taxon>
        <taxon>Pseudomonadati</taxon>
        <taxon>Bacteroidota</taxon>
        <taxon>Bacteroidia</taxon>
        <taxon>Bacteroidales</taxon>
        <taxon>Prevotellaceae</taxon>
        <taxon>Segatella</taxon>
    </lineage>
</organism>
<sequence length="267" mass="30140">MEKKFLIVALAILTMASCGTRHYKKITQLDGLHFDSLSVDTVVPLTTKEKSPELKLHIGLTYIKGKNADQINAVLLRSGILSPDYLSLSDEKLGVKAAVDSFVNVYSRSYIQDYSAILKQDPEHAASLNNSYEVRTHIESHADHILNYFANIHYYGGGIHAINQNLVRNFNTRTGKLITLDDIFAPGYEEGIADLIQKALMKKYKVDNWQQLAKRYFFAGGKVYAPDNFILGDDDITFIYCEDEIAPHAEGEIRLTISKKALKHWLK</sequence>
<dbReference type="PROSITE" id="PS51257">
    <property type="entry name" value="PROKAR_LIPOPROTEIN"/>
    <property type="match status" value="1"/>
</dbReference>
<dbReference type="InterPro" id="IPR037126">
    <property type="entry name" value="PdaC/RsiV-like_sf"/>
</dbReference>
<evidence type="ECO:0000313" key="3">
    <source>
        <dbReference type="Proteomes" id="UP001204015"/>
    </source>
</evidence>
<dbReference type="InterPro" id="IPR021729">
    <property type="entry name" value="DUF3298"/>
</dbReference>
<proteinExistence type="predicted"/>
<accession>A0ABT1BW39</accession>
<dbReference type="Proteomes" id="UP001204015">
    <property type="component" value="Unassembled WGS sequence"/>
</dbReference>
<dbReference type="RefSeq" id="WP_252760009.1">
    <property type="nucleotide sequence ID" value="NZ_JAMXLY010000004.1"/>
</dbReference>
<reference evidence="2 3" key="1">
    <citation type="submission" date="2022-06" db="EMBL/GenBank/DDBJ databases">
        <title>A taxonomic note on the genus Prevotella: Description of four novel genera and emended description of the genera Hallella and Xylanibacter.</title>
        <authorList>
            <person name="Hitch T.C.A."/>
        </authorList>
    </citation>
    <scope>NUCLEOTIDE SEQUENCE [LARGE SCALE GENOMIC DNA]</scope>
    <source>
        <strain evidence="2 3">DSM 100619</strain>
    </source>
</reference>
<dbReference type="Pfam" id="PF11738">
    <property type="entry name" value="DUF3298"/>
    <property type="match status" value="1"/>
</dbReference>
<evidence type="ECO:0000259" key="1">
    <source>
        <dbReference type="Pfam" id="PF11738"/>
    </source>
</evidence>
<dbReference type="EMBL" id="JAMXLY010000004">
    <property type="protein sequence ID" value="MCO6024647.1"/>
    <property type="molecule type" value="Genomic_DNA"/>
</dbReference>
<comment type="caution">
    <text evidence="2">The sequence shown here is derived from an EMBL/GenBank/DDBJ whole genome shotgun (WGS) entry which is preliminary data.</text>
</comment>
<dbReference type="Gene3D" id="3.90.640.20">
    <property type="entry name" value="Heat-shock cognate protein, ATPase"/>
    <property type="match status" value="1"/>
</dbReference>
<dbReference type="Gene3D" id="3.30.565.40">
    <property type="entry name" value="Fervidobacterium nodosum Rt17-B1 like"/>
    <property type="match status" value="1"/>
</dbReference>
<name>A0ABT1BW39_9BACT</name>
<evidence type="ECO:0000313" key="2">
    <source>
        <dbReference type="EMBL" id="MCO6024647.1"/>
    </source>
</evidence>